<gene>
    <name evidence="2" type="ORF">Cgig2_013174</name>
</gene>
<protein>
    <recommendedName>
        <fullName evidence="1">RNase H type-1 domain-containing protein</fullName>
    </recommendedName>
</protein>
<reference evidence="2" key="1">
    <citation type="submission" date="2022-04" db="EMBL/GenBank/DDBJ databases">
        <title>Carnegiea gigantea Genome sequencing and assembly v2.</title>
        <authorList>
            <person name="Copetti D."/>
            <person name="Sanderson M.J."/>
            <person name="Burquez A."/>
            <person name="Wojciechowski M.F."/>
        </authorList>
    </citation>
    <scope>NUCLEOTIDE SEQUENCE</scope>
    <source>
        <strain evidence="2">SGP5-SGP5p</strain>
        <tissue evidence="2">Aerial part</tissue>
    </source>
</reference>
<dbReference type="PANTHER" id="PTHR47074:SF21">
    <property type="entry name" value="RNASE H TYPE-1 DOMAIN-CONTAINING PROTEIN"/>
    <property type="match status" value="1"/>
</dbReference>
<dbReference type="InterPro" id="IPR002156">
    <property type="entry name" value="RNaseH_domain"/>
</dbReference>
<comment type="caution">
    <text evidence="2">The sequence shown here is derived from an EMBL/GenBank/DDBJ whole genome shotgun (WGS) entry which is preliminary data.</text>
</comment>
<evidence type="ECO:0000313" key="2">
    <source>
        <dbReference type="EMBL" id="KAJ8426597.1"/>
    </source>
</evidence>
<dbReference type="EMBL" id="JAKOGI010001264">
    <property type="protein sequence ID" value="KAJ8426597.1"/>
    <property type="molecule type" value="Genomic_DNA"/>
</dbReference>
<keyword evidence="3" id="KW-1185">Reference proteome</keyword>
<dbReference type="Pfam" id="PF13456">
    <property type="entry name" value="RVT_3"/>
    <property type="match status" value="1"/>
</dbReference>
<dbReference type="AlphaFoldDB" id="A0A9Q1GW97"/>
<dbReference type="PANTHER" id="PTHR47074">
    <property type="entry name" value="BNAC02G40300D PROTEIN"/>
    <property type="match status" value="1"/>
</dbReference>
<feature type="domain" description="RNase H type-1" evidence="1">
    <location>
        <begin position="125"/>
        <end position="159"/>
    </location>
</feature>
<dbReference type="Proteomes" id="UP001153076">
    <property type="component" value="Unassembled WGS sequence"/>
</dbReference>
<evidence type="ECO:0000259" key="1">
    <source>
        <dbReference type="Pfam" id="PF13456"/>
    </source>
</evidence>
<dbReference type="GO" id="GO:0003676">
    <property type="term" value="F:nucleic acid binding"/>
    <property type="evidence" value="ECO:0007669"/>
    <property type="project" value="InterPro"/>
</dbReference>
<dbReference type="GO" id="GO:0004523">
    <property type="term" value="F:RNA-DNA hybrid ribonuclease activity"/>
    <property type="evidence" value="ECO:0007669"/>
    <property type="project" value="InterPro"/>
</dbReference>
<name>A0A9Q1GW97_9CARY</name>
<proteinExistence type="predicted"/>
<dbReference type="InterPro" id="IPR052929">
    <property type="entry name" value="RNase_H-like_EbsB-rel"/>
</dbReference>
<evidence type="ECO:0000313" key="3">
    <source>
        <dbReference type="Proteomes" id="UP001153076"/>
    </source>
</evidence>
<organism evidence="2 3">
    <name type="scientific">Carnegiea gigantea</name>
    <dbReference type="NCBI Taxonomy" id="171969"/>
    <lineage>
        <taxon>Eukaryota</taxon>
        <taxon>Viridiplantae</taxon>
        <taxon>Streptophyta</taxon>
        <taxon>Embryophyta</taxon>
        <taxon>Tracheophyta</taxon>
        <taxon>Spermatophyta</taxon>
        <taxon>Magnoliopsida</taxon>
        <taxon>eudicotyledons</taxon>
        <taxon>Gunneridae</taxon>
        <taxon>Pentapetalae</taxon>
        <taxon>Caryophyllales</taxon>
        <taxon>Cactineae</taxon>
        <taxon>Cactaceae</taxon>
        <taxon>Cactoideae</taxon>
        <taxon>Echinocereeae</taxon>
        <taxon>Carnegiea</taxon>
    </lineage>
</organism>
<sequence length="192" mass="21724">MGVEVAPLTFIIQSYYAIINKIDSIMHPLDFWKLELPPRIKMFLWCACIHALPTKKYTGFWKVDFDGATLGDWGHGRSMVVQGSMRNGIGFRGPEVEEPGACLFAMQKAQEFLYNRGVCEGDCMRLIIEEILKLSLCFEFCSFSYAKRMGNGVAHALAHLQPYDLSYQVWLGDGLDFVLDLAPKDLCVNPDE</sequence>
<accession>A0A9Q1GW97</accession>
<dbReference type="OrthoDB" id="996916at2759"/>